<evidence type="ECO:0000256" key="4">
    <source>
        <dbReference type="ARBA" id="ARBA00023008"/>
    </source>
</evidence>
<feature type="domain" description="CopC" evidence="8">
    <location>
        <begin position="43"/>
        <end position="134"/>
    </location>
</feature>
<gene>
    <name evidence="9" type="ORF">J2S59_001895</name>
</gene>
<feature type="chain" id="PRO_5046627910" evidence="7">
    <location>
        <begin position="43"/>
        <end position="218"/>
    </location>
</feature>
<reference evidence="9 10" key="1">
    <citation type="submission" date="2023-07" db="EMBL/GenBank/DDBJ databases">
        <title>Sequencing the genomes of 1000 actinobacteria strains.</title>
        <authorList>
            <person name="Klenk H.-P."/>
        </authorList>
    </citation>
    <scope>NUCLEOTIDE SEQUENCE [LARGE SCALE GENOMIC DNA]</scope>
    <source>
        <strain evidence="9 10">GD13</strain>
    </source>
</reference>
<evidence type="ECO:0000256" key="1">
    <source>
        <dbReference type="ARBA" id="ARBA00004196"/>
    </source>
</evidence>
<dbReference type="EMBL" id="JAUSQM010000001">
    <property type="protein sequence ID" value="MDP9822086.1"/>
    <property type="molecule type" value="Genomic_DNA"/>
</dbReference>
<dbReference type="PROSITE" id="PS51257">
    <property type="entry name" value="PROKAR_LIPOPROTEIN"/>
    <property type="match status" value="1"/>
</dbReference>
<evidence type="ECO:0000256" key="5">
    <source>
        <dbReference type="SAM" id="MobiDB-lite"/>
    </source>
</evidence>
<keyword evidence="6" id="KW-0472">Membrane</keyword>
<evidence type="ECO:0000313" key="10">
    <source>
        <dbReference type="Proteomes" id="UP001240447"/>
    </source>
</evidence>
<keyword evidence="4" id="KW-0186">Copper</keyword>
<evidence type="ECO:0000256" key="6">
    <source>
        <dbReference type="SAM" id="Phobius"/>
    </source>
</evidence>
<feature type="transmembrane region" description="Helical" evidence="6">
    <location>
        <begin position="194"/>
        <end position="212"/>
    </location>
</feature>
<feature type="compositionally biased region" description="Acidic residues" evidence="5">
    <location>
        <begin position="156"/>
        <end position="166"/>
    </location>
</feature>
<name>A0ABT9NNT0_9ACTN</name>
<accession>A0ABT9NNT0</accession>
<evidence type="ECO:0000256" key="7">
    <source>
        <dbReference type="SAM" id="SignalP"/>
    </source>
</evidence>
<dbReference type="InterPro" id="IPR032694">
    <property type="entry name" value="CopC/D"/>
</dbReference>
<keyword evidence="10" id="KW-1185">Reference proteome</keyword>
<dbReference type="RefSeq" id="WP_068121546.1">
    <property type="nucleotide sequence ID" value="NZ_CCXJ01000383.1"/>
</dbReference>
<keyword evidence="2" id="KW-0479">Metal-binding</keyword>
<sequence length="218" mass="22056">MTSEIRAEIRTEIRTVIRTVLLALLAGLLACAAALVPTAAQAHAGLVDSTPRDGATLDDLPSEVTLTFTEDINPPAYVVVRHTDDTALAEGEARVEGALVRQPITAGGPGDYTLAYSVVSADGHRVTGELSFTVTGDAAAPSPGATDTPAPSPGADDSDSDSESAEDAPQPADTGGATVPAEEDEGFLAANGSLLLLGAGLVLVVGTFVVAARRRRAG</sequence>
<keyword evidence="6" id="KW-0812">Transmembrane</keyword>
<dbReference type="PANTHER" id="PTHR34820">
    <property type="entry name" value="INNER MEMBRANE PROTEIN YEBZ"/>
    <property type="match status" value="1"/>
</dbReference>
<keyword evidence="6" id="KW-1133">Transmembrane helix</keyword>
<feature type="signal peptide" evidence="7">
    <location>
        <begin position="1"/>
        <end position="42"/>
    </location>
</feature>
<dbReference type="Proteomes" id="UP001240447">
    <property type="component" value="Unassembled WGS sequence"/>
</dbReference>
<protein>
    <submittedName>
        <fullName evidence="9">Methionine-rich copper-binding protein CopC</fullName>
    </submittedName>
</protein>
<keyword evidence="3 7" id="KW-0732">Signal</keyword>
<proteinExistence type="predicted"/>
<feature type="compositionally biased region" description="Low complexity" evidence="5">
    <location>
        <begin position="135"/>
        <end position="155"/>
    </location>
</feature>
<feature type="region of interest" description="Disordered" evidence="5">
    <location>
        <begin position="135"/>
        <end position="184"/>
    </location>
</feature>
<dbReference type="InterPro" id="IPR014756">
    <property type="entry name" value="Ig_E-set"/>
</dbReference>
<comment type="caution">
    <text evidence="9">The sequence shown here is derived from an EMBL/GenBank/DDBJ whole genome shotgun (WGS) entry which is preliminary data.</text>
</comment>
<evidence type="ECO:0000259" key="8">
    <source>
        <dbReference type="Pfam" id="PF04234"/>
    </source>
</evidence>
<evidence type="ECO:0000256" key="3">
    <source>
        <dbReference type="ARBA" id="ARBA00022729"/>
    </source>
</evidence>
<evidence type="ECO:0000256" key="2">
    <source>
        <dbReference type="ARBA" id="ARBA00022723"/>
    </source>
</evidence>
<comment type="subcellular location">
    <subcellularLocation>
        <location evidence="1">Cell envelope</location>
    </subcellularLocation>
</comment>
<dbReference type="Pfam" id="PF04234">
    <property type="entry name" value="CopC"/>
    <property type="match status" value="1"/>
</dbReference>
<dbReference type="PANTHER" id="PTHR34820:SF4">
    <property type="entry name" value="INNER MEMBRANE PROTEIN YEBZ"/>
    <property type="match status" value="1"/>
</dbReference>
<dbReference type="InterPro" id="IPR007348">
    <property type="entry name" value="CopC_dom"/>
</dbReference>
<dbReference type="Gene3D" id="2.60.40.1220">
    <property type="match status" value="1"/>
</dbReference>
<organism evidence="9 10">
    <name type="scientific">Nocardioides massiliensis</name>
    <dbReference type="NCBI Taxonomy" id="1325935"/>
    <lineage>
        <taxon>Bacteria</taxon>
        <taxon>Bacillati</taxon>
        <taxon>Actinomycetota</taxon>
        <taxon>Actinomycetes</taxon>
        <taxon>Propionibacteriales</taxon>
        <taxon>Nocardioidaceae</taxon>
        <taxon>Nocardioides</taxon>
    </lineage>
</organism>
<dbReference type="SUPFAM" id="SSF81296">
    <property type="entry name" value="E set domains"/>
    <property type="match status" value="1"/>
</dbReference>
<evidence type="ECO:0000313" key="9">
    <source>
        <dbReference type="EMBL" id="MDP9822086.1"/>
    </source>
</evidence>
<dbReference type="InterPro" id="IPR014755">
    <property type="entry name" value="Cu-Rt/internalin_Ig-like"/>
</dbReference>